<reference evidence="9" key="1">
    <citation type="journal article" date="2012" name="J. Bacteriol.">
        <title>Complete genome sequence of Klebsiella pneumoniae subsp. pneumoniae HS11286, a multidrug-resistant strain isolated from human sputum.</title>
        <authorList>
            <person name="Liu P."/>
            <person name="Li P."/>
            <person name="Jiang X."/>
            <person name="Bi D."/>
            <person name="Xie Y."/>
            <person name="Tai C."/>
            <person name="Deng Z."/>
            <person name="Rajakumar K."/>
            <person name="Ou H.Y."/>
        </authorList>
    </citation>
    <scope>NUCLEOTIDE SEQUENCE [LARGE SCALE GENOMIC DNA]</scope>
    <source>
        <strain evidence="9">HS11286</strain>
        <plasmid evidence="9">pKPHS3</plasmid>
    </source>
</reference>
<sequence>MTKLDKGTVIAAALELLNEVGMDSLTTRKLAERLKVQQPALYWHFQNKRALLDALAEAMLAERHTRSLPEENEDWRVFLKENALSFRTALLSYRDGARIHAGTRPTEPNFGTAETQIRFLCAEGFCPKRAVWALRAVSHYVVGSVLEQQASDADERVPDRPDVSEQAPSSFLHDLFHELETDGMDAAFNFGLDSLIAGFERLRSSTTD</sequence>
<feature type="domain" description="HTH tetR-type" evidence="7">
    <location>
        <begin position="3"/>
        <end position="63"/>
    </location>
</feature>
<dbReference type="Pfam" id="PF00440">
    <property type="entry name" value="TetR_N"/>
    <property type="match status" value="1"/>
</dbReference>
<dbReference type="InterPro" id="IPR036271">
    <property type="entry name" value="Tet_transcr_reg_TetR-rel_C_sf"/>
</dbReference>
<dbReference type="Proteomes" id="UP000007841">
    <property type="component" value="Plasmid pKPHS3"/>
</dbReference>
<evidence type="ECO:0000256" key="2">
    <source>
        <dbReference type="ARBA" id="ARBA00022491"/>
    </source>
</evidence>
<keyword evidence="5" id="KW-0804">Transcription</keyword>
<evidence type="ECO:0000256" key="6">
    <source>
        <dbReference type="PROSITE-ProRule" id="PRU00335"/>
    </source>
</evidence>
<dbReference type="Pfam" id="PF02909">
    <property type="entry name" value="TetR_C_1"/>
    <property type="match status" value="1"/>
</dbReference>
<dbReference type="InterPro" id="IPR050109">
    <property type="entry name" value="HTH-type_TetR-like_transc_reg"/>
</dbReference>
<dbReference type="GO" id="GO:0000976">
    <property type="term" value="F:transcription cis-regulatory region binding"/>
    <property type="evidence" value="ECO:0007669"/>
    <property type="project" value="TreeGrafter"/>
</dbReference>
<dbReference type="NCBIfam" id="NF010319">
    <property type="entry name" value="PRK13756.1"/>
    <property type="match status" value="1"/>
</dbReference>
<dbReference type="Gene3D" id="1.10.10.60">
    <property type="entry name" value="Homeodomain-like"/>
    <property type="match status" value="1"/>
</dbReference>
<name>A0A0H3H671_KLEPH</name>
<dbReference type="PROSITE" id="PS01081">
    <property type="entry name" value="HTH_TETR_1"/>
    <property type="match status" value="1"/>
</dbReference>
<geneLocation type="plasmid" evidence="8 9">
    <name>pKPHS3</name>
</geneLocation>
<organism evidence="8 9">
    <name type="scientific">Klebsiella pneumoniae subsp. pneumoniae (strain HS11286)</name>
    <dbReference type="NCBI Taxonomy" id="1125630"/>
    <lineage>
        <taxon>Bacteria</taxon>
        <taxon>Pseudomonadati</taxon>
        <taxon>Pseudomonadota</taxon>
        <taxon>Gammaproteobacteria</taxon>
        <taxon>Enterobacterales</taxon>
        <taxon>Enterobacteriaceae</taxon>
        <taxon>Klebsiella/Raoultella group</taxon>
        <taxon>Klebsiella</taxon>
        <taxon>Klebsiella pneumoniae complex</taxon>
    </lineage>
</organism>
<comment type="function">
    <text evidence="1">TetR is the repressor of the tetracycline resistance element; its N-terminal region forms a helix-turn-helix structure and binds DNA. Binding of tetracycline to TetR reduces the repressor affinity for the tetracycline resistance gene (tetA) promoter operator sites.</text>
</comment>
<dbReference type="InterPro" id="IPR001647">
    <property type="entry name" value="HTH_TetR"/>
</dbReference>
<dbReference type="InterPro" id="IPR023772">
    <property type="entry name" value="DNA-bd_HTH_TetR-type_CS"/>
</dbReference>
<accession>A0A0H3H671</accession>
<dbReference type="SUPFAM" id="SSF48498">
    <property type="entry name" value="Tetracyclin repressor-like, C-terminal domain"/>
    <property type="match status" value="1"/>
</dbReference>
<keyword evidence="3" id="KW-0805">Transcription regulation</keyword>
<dbReference type="GO" id="GO:0003700">
    <property type="term" value="F:DNA-binding transcription factor activity"/>
    <property type="evidence" value="ECO:0007669"/>
    <property type="project" value="TreeGrafter"/>
</dbReference>
<dbReference type="PRINTS" id="PR00400">
    <property type="entry name" value="TETREPRESSOR"/>
</dbReference>
<evidence type="ECO:0000313" key="8">
    <source>
        <dbReference type="EMBL" id="AEW92273.1"/>
    </source>
</evidence>
<keyword evidence="8" id="KW-0614">Plasmid</keyword>
<dbReference type="InterPro" id="IPR009057">
    <property type="entry name" value="Homeodomain-like_sf"/>
</dbReference>
<dbReference type="GeneID" id="72423015"/>
<dbReference type="GeneID" id="11817807"/>
<evidence type="ECO:0000259" key="7">
    <source>
        <dbReference type="PROSITE" id="PS50977"/>
    </source>
</evidence>
<feature type="DNA-binding region" description="H-T-H motif" evidence="6">
    <location>
        <begin position="26"/>
        <end position="45"/>
    </location>
</feature>
<dbReference type="InterPro" id="IPR004111">
    <property type="entry name" value="Repressor_TetR_C"/>
</dbReference>
<dbReference type="InterPro" id="IPR003012">
    <property type="entry name" value="Tet_transcr_reg_TetR"/>
</dbReference>
<dbReference type="KEGG" id="kpm:KPHS_p300640"/>
<evidence type="ECO:0000256" key="3">
    <source>
        <dbReference type="ARBA" id="ARBA00023015"/>
    </source>
</evidence>
<dbReference type="RefSeq" id="WP_000163574.1">
    <property type="nucleotide sequence ID" value="NC_016839.1"/>
</dbReference>
<evidence type="ECO:0000256" key="4">
    <source>
        <dbReference type="ARBA" id="ARBA00023125"/>
    </source>
</evidence>
<protein>
    <submittedName>
        <fullName evidence="8">Tetracycline repressor protein class G</fullName>
    </submittedName>
</protein>
<dbReference type="RefSeq" id="YP_005221012.1">
    <property type="nucleotide sequence ID" value="NC_016839.1"/>
</dbReference>
<evidence type="ECO:0000256" key="5">
    <source>
        <dbReference type="ARBA" id="ARBA00023163"/>
    </source>
</evidence>
<dbReference type="HOGENOM" id="CLU_069543_2_1_6"/>
<dbReference type="PANTHER" id="PTHR30055:SF151">
    <property type="entry name" value="TRANSCRIPTIONAL REGULATORY PROTEIN"/>
    <property type="match status" value="1"/>
</dbReference>
<dbReference type="EMBL" id="CP003225">
    <property type="protein sequence ID" value="AEW92273.1"/>
    <property type="molecule type" value="Genomic_DNA"/>
</dbReference>
<keyword evidence="4 6" id="KW-0238">DNA-binding</keyword>
<proteinExistence type="predicted"/>
<dbReference type="AlphaFoldDB" id="A0A0H3H671"/>
<gene>
    <name evidence="8" type="ordered locus">KPHS_p300640</name>
</gene>
<dbReference type="GO" id="GO:0045892">
    <property type="term" value="P:negative regulation of DNA-templated transcription"/>
    <property type="evidence" value="ECO:0007669"/>
    <property type="project" value="InterPro"/>
</dbReference>
<dbReference type="PROSITE" id="PS50977">
    <property type="entry name" value="HTH_TETR_2"/>
    <property type="match status" value="1"/>
</dbReference>
<evidence type="ECO:0000313" key="9">
    <source>
        <dbReference type="Proteomes" id="UP000007841"/>
    </source>
</evidence>
<dbReference type="PATRIC" id="fig|1125630.4.peg.5466"/>
<dbReference type="PANTHER" id="PTHR30055">
    <property type="entry name" value="HTH-TYPE TRANSCRIPTIONAL REGULATOR RUTR"/>
    <property type="match status" value="1"/>
</dbReference>
<evidence type="ECO:0000256" key="1">
    <source>
        <dbReference type="ARBA" id="ARBA00002856"/>
    </source>
</evidence>
<dbReference type="GO" id="GO:0046677">
    <property type="term" value="P:response to antibiotic"/>
    <property type="evidence" value="ECO:0007669"/>
    <property type="project" value="InterPro"/>
</dbReference>
<dbReference type="PRINTS" id="PR00455">
    <property type="entry name" value="HTHTETR"/>
</dbReference>
<keyword evidence="9" id="KW-1185">Reference proteome</keyword>
<dbReference type="Gene3D" id="1.10.357.10">
    <property type="entry name" value="Tetracycline Repressor, domain 2"/>
    <property type="match status" value="1"/>
</dbReference>
<dbReference type="SUPFAM" id="SSF46689">
    <property type="entry name" value="Homeodomain-like"/>
    <property type="match status" value="1"/>
</dbReference>
<keyword evidence="2" id="KW-0678">Repressor</keyword>
<dbReference type="SMR" id="A0A0H3H671"/>